<dbReference type="OrthoDB" id="102473at2"/>
<keyword evidence="3" id="KW-1185">Reference proteome</keyword>
<dbReference type="eggNOG" id="COG0146">
    <property type="taxonomic scope" value="Bacteria"/>
</dbReference>
<dbReference type="EMBL" id="CP003273">
    <property type="protein sequence ID" value="AGL03184.1"/>
    <property type="molecule type" value="Genomic_DNA"/>
</dbReference>
<name>R4KKJ6_9FIRM</name>
<dbReference type="RefSeq" id="WP_006520586.1">
    <property type="nucleotide sequence ID" value="NC_021184.1"/>
</dbReference>
<dbReference type="Proteomes" id="UP000013520">
    <property type="component" value="Chromosome"/>
</dbReference>
<dbReference type="PANTHER" id="PTHR11365">
    <property type="entry name" value="5-OXOPROLINASE RELATED"/>
    <property type="match status" value="1"/>
</dbReference>
<reference evidence="2 3" key="1">
    <citation type="submission" date="2012-01" db="EMBL/GenBank/DDBJ databases">
        <title>Complete sequence of Desulfotomaculum gibsoniae DSM 7213.</title>
        <authorList>
            <consortium name="US DOE Joint Genome Institute"/>
            <person name="Lucas S."/>
            <person name="Han J."/>
            <person name="Lapidus A."/>
            <person name="Cheng J.-F."/>
            <person name="Goodwin L."/>
            <person name="Pitluck S."/>
            <person name="Peters L."/>
            <person name="Ovchinnikova G."/>
            <person name="Teshima H."/>
            <person name="Detter J.C."/>
            <person name="Han C."/>
            <person name="Tapia R."/>
            <person name="Land M."/>
            <person name="Hauser L."/>
            <person name="Kyrpides N."/>
            <person name="Ivanova N."/>
            <person name="Pagani I."/>
            <person name="Parshina S."/>
            <person name="Plugge C."/>
            <person name="Muyzer G."/>
            <person name="Kuever J."/>
            <person name="Ivanova A."/>
            <person name="Nazina T."/>
            <person name="Klenk H.-P."/>
            <person name="Brambilla E."/>
            <person name="Spring S."/>
            <person name="Stams A.F."/>
            <person name="Woyke T."/>
        </authorList>
    </citation>
    <scope>NUCLEOTIDE SEQUENCE [LARGE SCALE GENOMIC DNA]</scope>
    <source>
        <strain evidence="2 3">DSM 7213</strain>
    </source>
</reference>
<evidence type="ECO:0000313" key="2">
    <source>
        <dbReference type="EMBL" id="AGL03184.1"/>
    </source>
</evidence>
<evidence type="ECO:0000313" key="3">
    <source>
        <dbReference type="Proteomes" id="UP000013520"/>
    </source>
</evidence>
<dbReference type="HOGENOM" id="CLU_020413_2_0_9"/>
<dbReference type="PANTHER" id="PTHR11365:SF23">
    <property type="entry name" value="HYPOTHETICAL 5-OXOPROLINASE (EUROFUNG)-RELATED"/>
    <property type="match status" value="1"/>
</dbReference>
<feature type="domain" description="Hydantoinase B/oxoprolinase" evidence="1">
    <location>
        <begin position="6"/>
        <end position="499"/>
    </location>
</feature>
<evidence type="ECO:0000259" key="1">
    <source>
        <dbReference type="Pfam" id="PF02538"/>
    </source>
</evidence>
<protein>
    <submittedName>
        <fullName evidence="2">N-methylhydantoinase B/acetone carboxylase, alpha subunit</fullName>
    </submittedName>
</protein>
<gene>
    <name evidence="2" type="ORF">Desgi_3876</name>
</gene>
<dbReference type="Pfam" id="PF02538">
    <property type="entry name" value="Hydantoinase_B"/>
    <property type="match status" value="1"/>
</dbReference>
<dbReference type="GO" id="GO:0017168">
    <property type="term" value="F:5-oxoprolinase (ATP-hydrolyzing) activity"/>
    <property type="evidence" value="ECO:0007669"/>
    <property type="project" value="TreeGrafter"/>
</dbReference>
<dbReference type="GO" id="GO:0005829">
    <property type="term" value="C:cytosol"/>
    <property type="evidence" value="ECO:0007669"/>
    <property type="project" value="TreeGrafter"/>
</dbReference>
<dbReference type="InterPro" id="IPR003692">
    <property type="entry name" value="Hydantoinase_B"/>
</dbReference>
<dbReference type="STRING" id="767817.Desgi_3876"/>
<dbReference type="KEGG" id="dgi:Desgi_3876"/>
<dbReference type="InterPro" id="IPR045079">
    <property type="entry name" value="Oxoprolinase-like"/>
</dbReference>
<dbReference type="GO" id="GO:0006749">
    <property type="term" value="P:glutathione metabolic process"/>
    <property type="evidence" value="ECO:0007669"/>
    <property type="project" value="TreeGrafter"/>
</dbReference>
<sequence>MGKLSPVEFEILSHRIYSIMNEARQGVMRVSGSPVVCEAGECLFAAYTAEGYTSVTACGLMLHTVGSQGFVQKIIEEEKEFPGIHDGDMFYYNDPAVGGIHAADQAILMPLFYKGELYGWLGSLTHTPETGAIEPGGMPPSSRSLVHEGFRLQGVRIGINGKLVPSVVNTIKRSVRDPGYVMLDQHAKVAGLNIGKARMTEMVERYGIDTVKEVLQGMIDQSEELARAKLRELQDGTWRIVMHGDHDAVDYKHWKIQIAVTKKDDELILDFTGTSPENTGPINCMLPGLIGSCFVAIASQLFYEPMLNYGLMKPIKIIAPEGSMVNVGSLSPCCMCPPYPGCSVSTGLTELFAKMFYTRRKYHQDINSGWSTNMILPFFGGVNQYGISTGSMFFDCFAGGTGAGIDRDGVNTGAAEMNLESNVADVETNEMVNPMMYLWRREAKDSGGPGMYRGGAGLSYCQVAHNTPALVVGNIGQGSQVSTTPSMCGAYPACSTKTITARNINSFERFAKGEVPYTLEDVYNIFPDAVQEQPPQSPCAPHPDGSIWAVDGQVAGGGIGDPLDRDPELVKIDLEDGYISDRAALEIYCVVLDPKSNKVDYEATKAARRKAKEKRKTLATL</sequence>
<proteinExistence type="predicted"/>
<organism evidence="2 3">
    <name type="scientific">Desulfoscipio gibsoniae DSM 7213</name>
    <dbReference type="NCBI Taxonomy" id="767817"/>
    <lineage>
        <taxon>Bacteria</taxon>
        <taxon>Bacillati</taxon>
        <taxon>Bacillota</taxon>
        <taxon>Clostridia</taxon>
        <taxon>Eubacteriales</taxon>
        <taxon>Desulfallaceae</taxon>
        <taxon>Desulfoscipio</taxon>
    </lineage>
</organism>
<accession>R4KKJ6</accession>
<dbReference type="AlphaFoldDB" id="R4KKJ6"/>